<dbReference type="SMART" id="SM01110">
    <property type="entry name" value="Cutinase"/>
    <property type="match status" value="1"/>
</dbReference>
<keyword evidence="6" id="KW-0472">Membrane</keyword>
<dbReference type="Gene3D" id="3.40.50.1820">
    <property type="entry name" value="alpha/beta hydrolase"/>
    <property type="match status" value="1"/>
</dbReference>
<evidence type="ECO:0000256" key="1">
    <source>
        <dbReference type="ARBA" id="ARBA00007534"/>
    </source>
</evidence>
<evidence type="ECO:0000256" key="2">
    <source>
        <dbReference type="ARBA" id="ARBA00022487"/>
    </source>
</evidence>
<dbReference type="SUPFAM" id="SSF53474">
    <property type="entry name" value="alpha/beta-Hydrolases"/>
    <property type="match status" value="1"/>
</dbReference>
<evidence type="ECO:0000256" key="5">
    <source>
        <dbReference type="SAM" id="MobiDB-lite"/>
    </source>
</evidence>
<keyword evidence="3" id="KW-0378">Hydrolase</keyword>
<organism evidence="7 8">
    <name type="scientific">Bifidobacterium catulorum</name>
    <dbReference type="NCBI Taxonomy" id="1630173"/>
    <lineage>
        <taxon>Bacteria</taxon>
        <taxon>Bacillati</taxon>
        <taxon>Actinomycetota</taxon>
        <taxon>Actinomycetes</taxon>
        <taxon>Bifidobacteriales</taxon>
        <taxon>Bifidobacteriaceae</taxon>
        <taxon>Bifidobacterium</taxon>
    </lineage>
</organism>
<dbReference type="AlphaFoldDB" id="A0A2U2MTY4"/>
<dbReference type="PANTHER" id="PTHR33630:SF9">
    <property type="entry name" value="CUTINASE 4"/>
    <property type="match status" value="1"/>
</dbReference>
<gene>
    <name evidence="7" type="ORF">DF200_02855</name>
</gene>
<keyword evidence="8" id="KW-1185">Reference proteome</keyword>
<dbReference type="PANTHER" id="PTHR33630">
    <property type="entry name" value="CUTINASE RV1984C-RELATED-RELATED"/>
    <property type="match status" value="1"/>
</dbReference>
<evidence type="ECO:0000313" key="8">
    <source>
        <dbReference type="Proteomes" id="UP000245753"/>
    </source>
</evidence>
<comment type="caution">
    <text evidence="7">The sequence shown here is derived from an EMBL/GenBank/DDBJ whole genome shotgun (WGS) entry which is preliminary data.</text>
</comment>
<dbReference type="InterPro" id="IPR029058">
    <property type="entry name" value="AB_hydrolase_fold"/>
</dbReference>
<reference evidence="7 8" key="1">
    <citation type="journal article" date="2018" name="Int. J. Syst. Evol. Microbiol.">
        <title>Bifidobacterium catulorum sp. nov., a novel taxon from the faeces of the baby common marmoset (Callithrix jacchus).</title>
        <authorList>
            <person name="Modesto M."/>
            <person name="Michelini S."/>
            <person name="Oki K."/>
            <person name="Biavati B."/>
            <person name="Watanabe K."/>
            <person name="Mattarelli P."/>
        </authorList>
    </citation>
    <scope>NUCLEOTIDE SEQUENCE [LARGE SCALE GENOMIC DNA]</scope>
    <source>
        <strain evidence="7 8">MRM 8.19</strain>
    </source>
</reference>
<evidence type="ECO:0000256" key="6">
    <source>
        <dbReference type="SAM" id="Phobius"/>
    </source>
</evidence>
<dbReference type="EMBL" id="QFFN01000004">
    <property type="protein sequence ID" value="PWG60330.1"/>
    <property type="molecule type" value="Genomic_DNA"/>
</dbReference>
<feature type="compositionally biased region" description="Low complexity" evidence="5">
    <location>
        <begin position="92"/>
        <end position="134"/>
    </location>
</feature>
<feature type="region of interest" description="Disordered" evidence="5">
    <location>
        <begin position="92"/>
        <end position="141"/>
    </location>
</feature>
<keyword evidence="4" id="KW-1015">Disulfide bond</keyword>
<feature type="transmembrane region" description="Helical" evidence="6">
    <location>
        <begin position="58"/>
        <end position="78"/>
    </location>
</feature>
<comment type="similarity">
    <text evidence="1">Belongs to the cutinase family.</text>
</comment>
<keyword evidence="6" id="KW-0812">Transmembrane</keyword>
<name>A0A2U2MTY4_9BIFI</name>
<keyword evidence="2" id="KW-0719">Serine esterase</keyword>
<protein>
    <submittedName>
        <fullName evidence="7">Cutinase</fullName>
    </submittedName>
</protein>
<evidence type="ECO:0000256" key="3">
    <source>
        <dbReference type="ARBA" id="ARBA00022801"/>
    </source>
</evidence>
<dbReference type="InterPro" id="IPR000675">
    <property type="entry name" value="Cutinase/axe"/>
</dbReference>
<evidence type="ECO:0000313" key="7">
    <source>
        <dbReference type="EMBL" id="PWG60330.1"/>
    </source>
</evidence>
<dbReference type="Pfam" id="PF01083">
    <property type="entry name" value="Cutinase"/>
    <property type="match status" value="1"/>
</dbReference>
<dbReference type="Proteomes" id="UP000245753">
    <property type="component" value="Unassembled WGS sequence"/>
</dbReference>
<accession>A0A2U2MTY4</accession>
<dbReference type="GO" id="GO:0052689">
    <property type="term" value="F:carboxylic ester hydrolase activity"/>
    <property type="evidence" value="ECO:0007669"/>
    <property type="project" value="UniProtKB-KW"/>
</dbReference>
<evidence type="ECO:0000256" key="4">
    <source>
        <dbReference type="ARBA" id="ARBA00023157"/>
    </source>
</evidence>
<proteinExistence type="inferred from homology"/>
<sequence>MDSQPLLSNRCRMVAAGRILRGMCGGRGDDVGGAVELAYKWGNVEGAMMGMNPRIVRALHNAAVMCVAIMVLVAMAALGACGSADADGVGAASTGATSTAGAASGSSANGSARPSQSPSSPEPSSASSQSAASRDWGDSGCSGQDVRVVMARGTNESADDGLLNPVSKRIADAFSGRVQVTSLNYPATFDVDSVDAGVKRLVAMLNGQALQCPRQRTVLLGFSQGAVVVGDALSAPKQRLAVDGNRDVLTDGAGRNVVAVVMYGDPRFNGRAAYNRGTFDAKTNGSLSPRELTALASYAGRIEDYCAGDDLVCQTSGEQEGHRSYFSDGSQTRGADFAIARLKAGR</sequence>
<keyword evidence="6" id="KW-1133">Transmembrane helix</keyword>